<dbReference type="SUPFAM" id="SSF51905">
    <property type="entry name" value="FAD/NAD(P)-binding domain"/>
    <property type="match status" value="1"/>
</dbReference>
<evidence type="ECO:0000259" key="1">
    <source>
        <dbReference type="Pfam" id="PF01593"/>
    </source>
</evidence>
<protein>
    <recommendedName>
        <fullName evidence="1">Amine oxidase domain-containing protein</fullName>
    </recommendedName>
</protein>
<dbReference type="Gene3D" id="3.50.50.60">
    <property type="entry name" value="FAD/NAD(P)-binding domain"/>
    <property type="match status" value="1"/>
</dbReference>
<organism evidence="2 3">
    <name type="scientific">Reticulibacter mediterranei</name>
    <dbReference type="NCBI Taxonomy" id="2778369"/>
    <lineage>
        <taxon>Bacteria</taxon>
        <taxon>Bacillati</taxon>
        <taxon>Chloroflexota</taxon>
        <taxon>Ktedonobacteria</taxon>
        <taxon>Ktedonobacterales</taxon>
        <taxon>Reticulibacteraceae</taxon>
        <taxon>Reticulibacter</taxon>
    </lineage>
</organism>
<keyword evidence="3" id="KW-1185">Reference proteome</keyword>
<dbReference type="AlphaFoldDB" id="A0A8J3IVW6"/>
<gene>
    <name evidence="2" type="ORF">KSF_078330</name>
</gene>
<dbReference type="RefSeq" id="WP_220208567.1">
    <property type="nucleotide sequence ID" value="NZ_BNJK01000002.1"/>
</dbReference>
<dbReference type="Pfam" id="PF01593">
    <property type="entry name" value="Amino_oxidase"/>
    <property type="match status" value="1"/>
</dbReference>
<feature type="domain" description="Amine oxidase" evidence="1">
    <location>
        <begin position="24"/>
        <end position="412"/>
    </location>
</feature>
<evidence type="ECO:0000313" key="3">
    <source>
        <dbReference type="Proteomes" id="UP000597444"/>
    </source>
</evidence>
<reference evidence="2" key="1">
    <citation type="submission" date="2020-10" db="EMBL/GenBank/DDBJ databases">
        <title>Taxonomic study of unclassified bacteria belonging to the class Ktedonobacteria.</title>
        <authorList>
            <person name="Yabe S."/>
            <person name="Wang C.M."/>
            <person name="Zheng Y."/>
            <person name="Sakai Y."/>
            <person name="Cavaletti L."/>
            <person name="Monciardini P."/>
            <person name="Donadio S."/>
        </authorList>
    </citation>
    <scope>NUCLEOTIDE SEQUENCE</scope>
    <source>
        <strain evidence="2">ID150040</strain>
    </source>
</reference>
<sequence>MTSSNGKTPDINTVLDCAIIGGGVSGLYAGWRLRRHGGDRYLNVAVFEMSDRVGGRLLSWLPFGRGSGLRAELGGMRFCEDHKVVWNVIDHLDKAEGRDLEKVPFYTSDPHTIWLLRGQRMREGDFGMAQTRYKLQNFEQATPDEIIKRVIDRVLQENKEVIEEKLPEKPHWLEDKWGRREWDIIKPELIYQGHLLKDWGFWNLLSTILSPEGYQYLSDSLGYYCLTSNSNAAEAIEFIALDFTVLPDFKTLKEGFGHFPVQLGAAFNDAGGKIYLKSQLLRFDRNEEGTFTLTIRRSLGEAAPFLGIDTEIFEVKARQVILAMPRGAMELLEPSRIFNLTTNQPLKRLLRSVKGVPAFKFFLLYDNRWWEKEDGGGFEYQGTRSIPHGHSVCDLPIRQTYYFRPDSCETRRVTTGEGSVYEKWGLMMVSYDDAHAVEYWQEMGQQLEEEKQSRAAMGDALKKLDMMLPSFMHPLFSGVQGIEGLNGQEQAAYTPPPNLHIAPEIMIQRAIEQVELLHGQIPGSTPRPIIGAYANWSLDPYGGGWNFWNARVDVRNVMEKLSGPLQDEQGNQMQVYIVGEAYSGMQGWVEGALSTTEVVLEKNFGLERPDWLKDCYLGYGEIPMAARQGQARTSERELAATY</sequence>
<dbReference type="InterPro" id="IPR002937">
    <property type="entry name" value="Amino_oxidase"/>
</dbReference>
<name>A0A8J3IVW6_9CHLR</name>
<proteinExistence type="predicted"/>
<dbReference type="EMBL" id="BNJK01000002">
    <property type="protein sequence ID" value="GHO97785.1"/>
    <property type="molecule type" value="Genomic_DNA"/>
</dbReference>
<dbReference type="InterPro" id="IPR036188">
    <property type="entry name" value="FAD/NAD-bd_sf"/>
</dbReference>
<dbReference type="Gene3D" id="3.90.660.10">
    <property type="match status" value="1"/>
</dbReference>
<dbReference type="Proteomes" id="UP000597444">
    <property type="component" value="Unassembled WGS sequence"/>
</dbReference>
<evidence type="ECO:0000313" key="2">
    <source>
        <dbReference type="EMBL" id="GHO97785.1"/>
    </source>
</evidence>
<accession>A0A8J3IVW6</accession>
<dbReference type="GO" id="GO:0016491">
    <property type="term" value="F:oxidoreductase activity"/>
    <property type="evidence" value="ECO:0007669"/>
    <property type="project" value="InterPro"/>
</dbReference>
<comment type="caution">
    <text evidence="2">The sequence shown here is derived from an EMBL/GenBank/DDBJ whole genome shotgun (WGS) entry which is preliminary data.</text>
</comment>